<dbReference type="PANTHER" id="PTHR48022:SF17">
    <property type="entry name" value="HEXOSE TRANSPORTER"/>
    <property type="match status" value="1"/>
</dbReference>
<feature type="transmembrane region" description="Helical" evidence="11">
    <location>
        <begin position="397"/>
        <end position="414"/>
    </location>
</feature>
<keyword evidence="4 11" id="KW-0812">Transmembrane</keyword>
<evidence type="ECO:0000313" key="14">
    <source>
        <dbReference type="Proteomes" id="UP000827549"/>
    </source>
</evidence>
<dbReference type="GO" id="GO:0005351">
    <property type="term" value="F:carbohydrate:proton symporter activity"/>
    <property type="evidence" value="ECO:0007669"/>
    <property type="project" value="TreeGrafter"/>
</dbReference>
<reference evidence="13" key="1">
    <citation type="submission" date="2023-10" db="EMBL/GenBank/DDBJ databases">
        <authorList>
            <person name="Noh H."/>
        </authorList>
    </citation>
    <scope>NUCLEOTIDE SEQUENCE</scope>
    <source>
        <strain evidence="13">DUCC4014</strain>
    </source>
</reference>
<feature type="transmembrane region" description="Helical" evidence="11">
    <location>
        <begin position="174"/>
        <end position="195"/>
    </location>
</feature>
<evidence type="ECO:0000313" key="13">
    <source>
        <dbReference type="EMBL" id="WOO77710.1"/>
    </source>
</evidence>
<dbReference type="GeneID" id="87804531"/>
<comment type="similarity">
    <text evidence="2 9">Belongs to the major facilitator superfamily. Sugar transporter (TC 2.A.1.1) family.</text>
</comment>
<evidence type="ECO:0000256" key="3">
    <source>
        <dbReference type="ARBA" id="ARBA00022448"/>
    </source>
</evidence>
<evidence type="ECO:0000256" key="11">
    <source>
        <dbReference type="SAM" id="Phobius"/>
    </source>
</evidence>
<evidence type="ECO:0000256" key="6">
    <source>
        <dbReference type="ARBA" id="ARBA00023136"/>
    </source>
</evidence>
<feature type="compositionally biased region" description="Basic and acidic residues" evidence="10">
    <location>
        <begin position="499"/>
        <end position="514"/>
    </location>
</feature>
<feature type="domain" description="Major facilitator superfamily (MFS) profile" evidence="12">
    <location>
        <begin position="8"/>
        <end position="456"/>
    </location>
</feature>
<evidence type="ECO:0000256" key="2">
    <source>
        <dbReference type="ARBA" id="ARBA00010992"/>
    </source>
</evidence>
<dbReference type="GO" id="GO:0005886">
    <property type="term" value="C:plasma membrane"/>
    <property type="evidence" value="ECO:0007669"/>
    <property type="project" value="UniProtKB-ARBA"/>
</dbReference>
<feature type="region of interest" description="Disordered" evidence="10">
    <location>
        <begin position="486"/>
        <end position="514"/>
    </location>
</feature>
<dbReference type="PANTHER" id="PTHR48022">
    <property type="entry name" value="PLASTIDIC GLUCOSE TRANSPORTER 4"/>
    <property type="match status" value="1"/>
</dbReference>
<dbReference type="EMBL" id="CP086714">
    <property type="protein sequence ID" value="WOO77710.1"/>
    <property type="molecule type" value="Genomic_DNA"/>
</dbReference>
<feature type="transmembrane region" description="Helical" evidence="11">
    <location>
        <begin position="331"/>
        <end position="350"/>
    </location>
</feature>
<comment type="subcellular location">
    <subcellularLocation>
        <location evidence="1">Membrane</location>
        <topology evidence="1">Multi-pass membrane protein</topology>
    </subcellularLocation>
</comment>
<keyword evidence="7" id="KW-0325">Glycoprotein</keyword>
<dbReference type="InterPro" id="IPR020846">
    <property type="entry name" value="MFS_dom"/>
</dbReference>
<feature type="transmembrane region" description="Helical" evidence="11">
    <location>
        <begin position="142"/>
        <end position="162"/>
    </location>
</feature>
<protein>
    <submittedName>
        <fullName evidence="13">Major facilitator-type transporter ecdD</fullName>
    </submittedName>
</protein>
<dbReference type="Pfam" id="PF00083">
    <property type="entry name" value="Sugar_tr"/>
    <property type="match status" value="1"/>
</dbReference>
<dbReference type="AlphaFoldDB" id="A0AAF0Y0P2"/>
<dbReference type="InterPro" id="IPR050360">
    <property type="entry name" value="MFS_Sugar_Transporters"/>
</dbReference>
<evidence type="ECO:0000256" key="9">
    <source>
        <dbReference type="RuleBase" id="RU003346"/>
    </source>
</evidence>
<dbReference type="FunFam" id="1.20.1250.20:FF:000115">
    <property type="entry name" value="High-affinity glucose transporter"/>
    <property type="match status" value="1"/>
</dbReference>
<sequence>MPSLGIFLGAFASFGGFLFGYDTGYIAGLKEMPYFLSVYGTRQADGHLKLTSKTDSLITSILSAGTFFGALLASTVGDKLGRRRGIMAYIAVFCVGVALQTGTKSLVGFAIGRVLAGLGVGGTSCLVPIYQSECAPRHLRGTIVSAYQWFITIGLLVAAIVVNATKDRPNASSYQIPVSIQFVWAAILVGGLALLPESPRWLLLAGRKDDSLKALSRLLGEPTESAKVTEQYNEIHANLEHELAEGRGTWADCFRMGEGKNFKRVITGCLLQALQQLTGINFIFYYGTTFFTNSGISSPFLITIATNVVNVGCTIPGMWAADKIGRRPLMLYGAAGMAVSQIVVAAIGVARPITDAAAQKVLVAFVCIYIAHFASTWATLAWVITAELPPYSIRTKSMSLTTASNWALNFAISYSTPFLVNTGPGNAGLKTNVFWIWGGCCCVAFVFAYFMIPETKQLSLEQIDILYRNSTPRNSRAYRRYILEQNIREGQPDSPGNIEKPEAEHVEKKEEQGE</sequence>
<comment type="catalytic activity">
    <reaction evidence="8">
        <text>myo-inositol(out) + H(+)(out) = myo-inositol(in) + H(+)(in)</text>
        <dbReference type="Rhea" id="RHEA:60364"/>
        <dbReference type="ChEBI" id="CHEBI:15378"/>
        <dbReference type="ChEBI" id="CHEBI:17268"/>
    </reaction>
</comment>
<feature type="transmembrane region" description="Helical" evidence="11">
    <location>
        <begin position="362"/>
        <end position="385"/>
    </location>
</feature>
<dbReference type="SUPFAM" id="SSF103473">
    <property type="entry name" value="MFS general substrate transporter"/>
    <property type="match status" value="1"/>
</dbReference>
<proteinExistence type="inferred from homology"/>
<dbReference type="InterPro" id="IPR005829">
    <property type="entry name" value="Sugar_transporter_CS"/>
</dbReference>
<dbReference type="Proteomes" id="UP000827549">
    <property type="component" value="Chromosome 1"/>
</dbReference>
<dbReference type="GO" id="GO:0010255">
    <property type="term" value="P:glucose mediated signaling pathway"/>
    <property type="evidence" value="ECO:0007669"/>
    <property type="project" value="UniProtKB-ARBA"/>
</dbReference>
<dbReference type="NCBIfam" id="TIGR00879">
    <property type="entry name" value="SP"/>
    <property type="match status" value="1"/>
</dbReference>
<dbReference type="InterPro" id="IPR005828">
    <property type="entry name" value="MFS_sugar_transport-like"/>
</dbReference>
<evidence type="ECO:0000256" key="7">
    <source>
        <dbReference type="ARBA" id="ARBA00023180"/>
    </source>
</evidence>
<dbReference type="PRINTS" id="PR00171">
    <property type="entry name" value="SUGRTRNSPORT"/>
</dbReference>
<evidence type="ECO:0000256" key="4">
    <source>
        <dbReference type="ARBA" id="ARBA00022692"/>
    </source>
</evidence>
<organism evidence="13 14">
    <name type="scientific">Vanrija pseudolonga</name>
    <dbReference type="NCBI Taxonomy" id="143232"/>
    <lineage>
        <taxon>Eukaryota</taxon>
        <taxon>Fungi</taxon>
        <taxon>Dikarya</taxon>
        <taxon>Basidiomycota</taxon>
        <taxon>Agaricomycotina</taxon>
        <taxon>Tremellomycetes</taxon>
        <taxon>Trichosporonales</taxon>
        <taxon>Trichosporonaceae</taxon>
        <taxon>Vanrija</taxon>
    </lineage>
</organism>
<keyword evidence="3 9" id="KW-0813">Transport</keyword>
<evidence type="ECO:0000259" key="12">
    <source>
        <dbReference type="PROSITE" id="PS50850"/>
    </source>
</evidence>
<dbReference type="PROSITE" id="PS00217">
    <property type="entry name" value="SUGAR_TRANSPORT_2"/>
    <property type="match status" value="1"/>
</dbReference>
<feature type="transmembrane region" description="Helical" evidence="11">
    <location>
        <begin position="57"/>
        <end position="74"/>
    </location>
</feature>
<keyword evidence="5 11" id="KW-1133">Transmembrane helix</keyword>
<evidence type="ECO:0000256" key="10">
    <source>
        <dbReference type="SAM" id="MobiDB-lite"/>
    </source>
</evidence>
<evidence type="ECO:0000256" key="1">
    <source>
        <dbReference type="ARBA" id="ARBA00004141"/>
    </source>
</evidence>
<feature type="transmembrane region" description="Helical" evidence="11">
    <location>
        <begin position="109"/>
        <end position="130"/>
    </location>
</feature>
<keyword evidence="6 11" id="KW-0472">Membrane</keyword>
<keyword evidence="14" id="KW-1185">Reference proteome</keyword>
<evidence type="ECO:0000256" key="5">
    <source>
        <dbReference type="ARBA" id="ARBA00022989"/>
    </source>
</evidence>
<dbReference type="PROSITE" id="PS50850">
    <property type="entry name" value="MFS"/>
    <property type="match status" value="1"/>
</dbReference>
<dbReference type="Gene3D" id="1.20.1250.20">
    <property type="entry name" value="MFS general substrate transporter like domains"/>
    <property type="match status" value="1"/>
</dbReference>
<accession>A0AAF0Y0P2</accession>
<dbReference type="InterPro" id="IPR003663">
    <property type="entry name" value="Sugar/inositol_transpt"/>
</dbReference>
<dbReference type="CDD" id="cd17356">
    <property type="entry name" value="MFS_HXT"/>
    <property type="match status" value="1"/>
</dbReference>
<dbReference type="InterPro" id="IPR036259">
    <property type="entry name" value="MFS_trans_sf"/>
</dbReference>
<dbReference type="GO" id="GO:0005536">
    <property type="term" value="F:D-glucose binding"/>
    <property type="evidence" value="ECO:0007669"/>
    <property type="project" value="UniProtKB-ARBA"/>
</dbReference>
<gene>
    <name evidence="13" type="primary">ecdD_6</name>
    <name evidence="13" type="ORF">LOC62_01G001274</name>
</gene>
<evidence type="ECO:0000256" key="8">
    <source>
        <dbReference type="ARBA" id="ARBA00049119"/>
    </source>
</evidence>
<dbReference type="RefSeq" id="XP_062623742.1">
    <property type="nucleotide sequence ID" value="XM_062767758.1"/>
</dbReference>
<dbReference type="PROSITE" id="PS00216">
    <property type="entry name" value="SUGAR_TRANSPORT_1"/>
    <property type="match status" value="1"/>
</dbReference>
<feature type="transmembrane region" description="Helical" evidence="11">
    <location>
        <begin position="434"/>
        <end position="452"/>
    </location>
</feature>
<feature type="transmembrane region" description="Helical" evidence="11">
    <location>
        <begin position="86"/>
        <end position="103"/>
    </location>
</feature>
<name>A0AAF0Y0P2_9TREE</name>